<dbReference type="PANTHER" id="PTHR43056:SF10">
    <property type="entry name" value="COCE_NOND FAMILY, PUTATIVE (AFU_ORTHOLOGUE AFUA_7G00600)-RELATED"/>
    <property type="match status" value="1"/>
</dbReference>
<accession>A0A4R5AED6</accession>
<dbReference type="PANTHER" id="PTHR43056">
    <property type="entry name" value="PEPTIDASE S9 PROLYL OLIGOPEPTIDASE"/>
    <property type="match status" value="1"/>
</dbReference>
<dbReference type="SUPFAM" id="SSF53474">
    <property type="entry name" value="alpha/beta-Hydrolases"/>
    <property type="match status" value="1"/>
</dbReference>
<protein>
    <submittedName>
        <fullName evidence="4">CocE/NonD family hydrolase</fullName>
    </submittedName>
</protein>
<dbReference type="InterPro" id="IPR005674">
    <property type="entry name" value="CocE/Ser_esterase"/>
</dbReference>
<evidence type="ECO:0000313" key="4">
    <source>
        <dbReference type="EMBL" id="TDD70721.1"/>
    </source>
</evidence>
<evidence type="ECO:0000256" key="2">
    <source>
        <dbReference type="SAM" id="MobiDB-lite"/>
    </source>
</evidence>
<dbReference type="Gene3D" id="3.40.50.1820">
    <property type="entry name" value="alpha/beta hydrolase"/>
    <property type="match status" value="1"/>
</dbReference>
<evidence type="ECO:0000313" key="5">
    <source>
        <dbReference type="Proteomes" id="UP000295217"/>
    </source>
</evidence>
<dbReference type="SUPFAM" id="SSF49785">
    <property type="entry name" value="Galactose-binding domain-like"/>
    <property type="match status" value="1"/>
</dbReference>
<keyword evidence="1 4" id="KW-0378">Hydrolase</keyword>
<dbReference type="EMBL" id="SMLB01000008">
    <property type="protein sequence ID" value="TDD70721.1"/>
    <property type="molecule type" value="Genomic_DNA"/>
</dbReference>
<dbReference type="Pfam" id="PF02129">
    <property type="entry name" value="Peptidase_S15"/>
    <property type="match status" value="1"/>
</dbReference>
<dbReference type="GO" id="GO:0008239">
    <property type="term" value="F:dipeptidyl-peptidase activity"/>
    <property type="evidence" value="ECO:0007669"/>
    <property type="project" value="InterPro"/>
</dbReference>
<reference evidence="4 5" key="1">
    <citation type="submission" date="2019-02" db="EMBL/GenBank/DDBJ databases">
        <title>Draft genome sequences of novel Actinobacteria.</title>
        <authorList>
            <person name="Sahin N."/>
            <person name="Ay H."/>
            <person name="Saygin H."/>
        </authorList>
    </citation>
    <scope>NUCLEOTIDE SEQUENCE [LARGE SCALE GENOMIC DNA]</scope>
    <source>
        <strain evidence="4 5">8K307</strain>
    </source>
</reference>
<name>A0A4R5AED6_9ACTN</name>
<organism evidence="4 5">
    <name type="scientific">Jiangella aurantiaca</name>
    <dbReference type="NCBI Taxonomy" id="2530373"/>
    <lineage>
        <taxon>Bacteria</taxon>
        <taxon>Bacillati</taxon>
        <taxon>Actinomycetota</taxon>
        <taxon>Actinomycetes</taxon>
        <taxon>Jiangellales</taxon>
        <taxon>Jiangellaceae</taxon>
        <taxon>Jiangella</taxon>
    </lineage>
</organism>
<dbReference type="Pfam" id="PF08530">
    <property type="entry name" value="PepX_C"/>
    <property type="match status" value="1"/>
</dbReference>
<keyword evidence="5" id="KW-1185">Reference proteome</keyword>
<feature type="region of interest" description="Disordered" evidence="2">
    <location>
        <begin position="565"/>
        <end position="594"/>
    </location>
</feature>
<evidence type="ECO:0000259" key="3">
    <source>
        <dbReference type="SMART" id="SM00939"/>
    </source>
</evidence>
<evidence type="ECO:0000256" key="1">
    <source>
        <dbReference type="ARBA" id="ARBA00022801"/>
    </source>
</evidence>
<comment type="caution">
    <text evidence="4">The sequence shown here is derived from an EMBL/GenBank/DDBJ whole genome shotgun (WGS) entry which is preliminary data.</text>
</comment>
<dbReference type="SMART" id="SM00939">
    <property type="entry name" value="PepX_C"/>
    <property type="match status" value="1"/>
</dbReference>
<dbReference type="Gene3D" id="2.60.120.260">
    <property type="entry name" value="Galactose-binding domain-like"/>
    <property type="match status" value="1"/>
</dbReference>
<dbReference type="InterPro" id="IPR000383">
    <property type="entry name" value="Xaa-Pro-like_dom"/>
</dbReference>
<dbReference type="OrthoDB" id="5240615at2"/>
<dbReference type="AlphaFoldDB" id="A0A4R5AED6"/>
<dbReference type="NCBIfam" id="TIGR00976">
    <property type="entry name" value="CocE_NonD"/>
    <property type="match status" value="1"/>
</dbReference>
<feature type="domain" description="Xaa-Pro dipeptidyl-peptidase C-terminal" evidence="3">
    <location>
        <begin position="338"/>
        <end position="564"/>
    </location>
</feature>
<proteinExistence type="predicted"/>
<dbReference type="InterPro" id="IPR029058">
    <property type="entry name" value="AB_hydrolase_fold"/>
</dbReference>
<dbReference type="Proteomes" id="UP000295217">
    <property type="component" value="Unassembled WGS sequence"/>
</dbReference>
<gene>
    <name evidence="4" type="ORF">E1262_08715</name>
</gene>
<sequence length="707" mass="76436">MATTGRFTPRAVSLNEAVISLSETSVGGPAAVRAPVPRRRHPLAGGLVEPATADHRAKYDVEIHYDVRIPTTDPSVSLSADLYLPVGAAEVPALVSAYPYRKDLLAAQLVGDSFAWFAVRGYAGVLIDIAGTGSSDGVHRPEFHPDEGDDAVAAIEWAARQPWCTGDVGMWGHSYGAYMAFRAASRRPTPLKAILPIQGPIDPSRQVVHPDGSRGDLHSMVFRGGYMLALQLLPSLLNHRSPAERGRWHRRLNGTEPVFMDYARHASRDPAWHDRVVDMASIDVPAFCVGGWLDLHCEGIVSAFEQLTGPKKLLMGPWAHFLPQVSPLEPIDFLPLALRWWDHWLRGVANGVPDDPAVVVRIPGAPKPWRAFDTWPPAKTDREFMSGMDGTLRMAAPGGAQEPVGVYRPDPTVGILGGLWGTTFSGALPPHDHHDDDMRSLAVTTDPVAQDTVLIGRPEVRVRTAPAPADLSPTPPGRLVVRLAHVDSLGRSTFVTAGVLCPDSVADEYRVTLRPTARRIPRGDRIRITISDADFPRLTPLLQARPLEIAGLTVSLPVVADEVGREVDITPAPTSDTAEPPDSGGARAPGHRRRISRDLVADSIEVEVGTVSPPLRTNEGHSFQIDSLFHAGVAKLHPEQAQVEGTYRATVRYTSGEIVEVAVTVRCSRDVLRADGSVLIDGLETFARSWEAPLADTRDPSAIASGT</sequence>
<dbReference type="InterPro" id="IPR008979">
    <property type="entry name" value="Galactose-bd-like_sf"/>
</dbReference>
<dbReference type="InterPro" id="IPR050585">
    <property type="entry name" value="Xaa-Pro_dipeptidyl-ppase/CocE"/>
</dbReference>
<dbReference type="InterPro" id="IPR013736">
    <property type="entry name" value="Xaa-Pro_dipept_C"/>
</dbReference>